<comment type="catalytic activity">
    <reaction evidence="9">
        <text>a 1-acyl-sn-glycero-3-phosphocholine + H2O = sn-glycerol 3-phosphocholine + a fatty acid + H(+)</text>
        <dbReference type="Rhea" id="RHEA:15177"/>
        <dbReference type="ChEBI" id="CHEBI:15377"/>
        <dbReference type="ChEBI" id="CHEBI:15378"/>
        <dbReference type="ChEBI" id="CHEBI:16870"/>
        <dbReference type="ChEBI" id="CHEBI:28868"/>
        <dbReference type="ChEBI" id="CHEBI:58168"/>
        <dbReference type="EC" id="3.1.1.5"/>
    </reaction>
</comment>
<organism evidence="11 12">
    <name type="scientific">Apiospora phragmitis</name>
    <dbReference type="NCBI Taxonomy" id="2905665"/>
    <lineage>
        <taxon>Eukaryota</taxon>
        <taxon>Fungi</taxon>
        <taxon>Dikarya</taxon>
        <taxon>Ascomycota</taxon>
        <taxon>Pezizomycotina</taxon>
        <taxon>Sordariomycetes</taxon>
        <taxon>Xylariomycetidae</taxon>
        <taxon>Amphisphaeriales</taxon>
        <taxon>Apiosporaceae</taxon>
        <taxon>Apiospora</taxon>
    </lineage>
</organism>
<comment type="similarity">
    <text evidence="1 9">Belongs to the lysophospholipase family.</text>
</comment>
<dbReference type="EC" id="3.1.1.5" evidence="2 9"/>
<evidence type="ECO:0000259" key="10">
    <source>
        <dbReference type="PROSITE" id="PS51210"/>
    </source>
</evidence>
<evidence type="ECO:0000256" key="2">
    <source>
        <dbReference type="ARBA" id="ARBA00013274"/>
    </source>
</evidence>
<feature type="domain" description="PLA2c" evidence="10">
    <location>
        <begin position="55"/>
        <end position="612"/>
    </location>
</feature>
<dbReference type="SMART" id="SM00022">
    <property type="entry name" value="PLAc"/>
    <property type="match status" value="1"/>
</dbReference>
<evidence type="ECO:0000313" key="12">
    <source>
        <dbReference type="Proteomes" id="UP001480595"/>
    </source>
</evidence>
<dbReference type="PANTHER" id="PTHR10728">
    <property type="entry name" value="CYTOSOLIC PHOSPHOLIPASE A2"/>
    <property type="match status" value="1"/>
</dbReference>
<dbReference type="EMBL" id="JAQQWL010000007">
    <property type="protein sequence ID" value="KAK8064749.1"/>
    <property type="molecule type" value="Genomic_DNA"/>
</dbReference>
<dbReference type="InterPro" id="IPR016035">
    <property type="entry name" value="Acyl_Trfase/lysoPLipase"/>
</dbReference>
<keyword evidence="4 8" id="KW-0378">Hydrolase</keyword>
<evidence type="ECO:0000256" key="7">
    <source>
        <dbReference type="ARBA" id="ARBA00023180"/>
    </source>
</evidence>
<proteinExistence type="inferred from homology"/>
<keyword evidence="6 8" id="KW-0443">Lipid metabolism</keyword>
<dbReference type="PANTHER" id="PTHR10728:SF33">
    <property type="entry name" value="LYSOPHOSPHOLIPASE 1-RELATED"/>
    <property type="match status" value="1"/>
</dbReference>
<keyword evidence="12" id="KW-1185">Reference proteome</keyword>
<evidence type="ECO:0000256" key="3">
    <source>
        <dbReference type="ARBA" id="ARBA00022729"/>
    </source>
</evidence>
<dbReference type="SUPFAM" id="SSF52151">
    <property type="entry name" value="FabD/lysophospholipase-like"/>
    <property type="match status" value="1"/>
</dbReference>
<dbReference type="Pfam" id="PF01735">
    <property type="entry name" value="PLA2_B"/>
    <property type="match status" value="1"/>
</dbReference>
<evidence type="ECO:0000256" key="5">
    <source>
        <dbReference type="ARBA" id="ARBA00022963"/>
    </source>
</evidence>
<evidence type="ECO:0000256" key="8">
    <source>
        <dbReference type="PROSITE-ProRule" id="PRU00555"/>
    </source>
</evidence>
<keyword evidence="3" id="KW-0732">Signal</keyword>
<dbReference type="GeneID" id="92091859"/>
<dbReference type="RefSeq" id="XP_066715738.1">
    <property type="nucleotide sequence ID" value="XM_066858796.1"/>
</dbReference>
<protein>
    <recommendedName>
        <fullName evidence="2 9">Lysophospholipase</fullName>
        <ecNumber evidence="2 9">3.1.1.5</ecNumber>
    </recommendedName>
</protein>
<evidence type="ECO:0000256" key="1">
    <source>
        <dbReference type="ARBA" id="ARBA00008780"/>
    </source>
</evidence>
<reference evidence="11 12" key="1">
    <citation type="submission" date="2023-01" db="EMBL/GenBank/DDBJ databases">
        <title>Analysis of 21 Apiospora genomes using comparative genomics revels a genus with tremendous synthesis potential of carbohydrate active enzymes and secondary metabolites.</title>
        <authorList>
            <person name="Sorensen T."/>
        </authorList>
    </citation>
    <scope>NUCLEOTIDE SEQUENCE [LARGE SCALE GENOMIC DNA]</scope>
    <source>
        <strain evidence="11 12">CBS 135458</strain>
    </source>
</reference>
<evidence type="ECO:0000256" key="6">
    <source>
        <dbReference type="ARBA" id="ARBA00023098"/>
    </source>
</evidence>
<comment type="caution">
    <text evidence="11">The sequence shown here is derived from an EMBL/GenBank/DDBJ whole genome shotgun (WGS) entry which is preliminary data.</text>
</comment>
<evidence type="ECO:0000313" key="11">
    <source>
        <dbReference type="EMBL" id="KAK8064749.1"/>
    </source>
</evidence>
<keyword evidence="7" id="KW-0325">Glycoprotein</keyword>
<name>A0ABR1V0N6_9PEZI</name>
<dbReference type="Proteomes" id="UP001480595">
    <property type="component" value="Unassembled WGS sequence"/>
</dbReference>
<dbReference type="InterPro" id="IPR002642">
    <property type="entry name" value="LysoPLipase_cat_dom"/>
</dbReference>
<sequence length="661" mass="70982">MHDQAPDASELLTTIAGLTGPRITEPCLCLIRSRTCDQTGAPGLALWRLCAGEVKCPSTRPTVRGAEAVSQQESDWLRTRRGKTVQPMIDFLRGANISGFDAQAYINTHRQNLTELPNVGIALSGGGYRALMNGAGFVAAADSRVAGSTDQHGIGGLLQSATYLAGLSGGGWLVGSIYANNFSTVSELRDGSKGSDLWQFSRSILQGPKDSGISILNTASYWDDVHNAVDAKRDAGYEASITDYWGRTLSYQLINAKDGGPSYTFSSISRSPGFNDANQPLPILVADGRFPNEKVVALNSTVYEFNPWEMGSFDPSVFGFVPLQYLGSNFSAGAIPDNERCMSGFDQFGYVMGTSSSLFNQIAMRNISSEKIPDFVTNAIESILNRIGDANDDIAVYSPNPFFHYNNKTNPSANEATLTLVDGREDLQNMPLHPLIQPERALDVIFAVDSSADTDNNFPNGTALRATYDRTAEPISNGTRFPVVPDAETFINKGLNQRPTFFGCDPQNYTTGGRANAAMPPLIVYVPLMAYTAWGNVSTFTMSYEDAERNAIIQNGFNVATMGNGTTGDMSAQWRTCIGCAVLQRSMLKTKTTIPAACQQCFDAHCWDGTTDTRPIAGGYQPKPVIGIQETSAGASFRAGDTSKVLALVSAVAASGLVLAI</sequence>
<dbReference type="Gene3D" id="3.40.1090.10">
    <property type="entry name" value="Cytosolic phospholipase A2 catalytic domain"/>
    <property type="match status" value="1"/>
</dbReference>
<evidence type="ECO:0000256" key="9">
    <source>
        <dbReference type="RuleBase" id="RU362103"/>
    </source>
</evidence>
<gene>
    <name evidence="11" type="ORF">PG994_007387</name>
</gene>
<dbReference type="PROSITE" id="PS51210">
    <property type="entry name" value="PLA2C"/>
    <property type="match status" value="1"/>
</dbReference>
<accession>A0ABR1V0N6</accession>
<keyword evidence="5 8" id="KW-0442">Lipid degradation</keyword>
<evidence type="ECO:0000256" key="4">
    <source>
        <dbReference type="ARBA" id="ARBA00022801"/>
    </source>
</evidence>